<keyword evidence="3" id="KW-0285">Flavoprotein</keyword>
<name>M3K6H3_CANMX</name>
<reference evidence="5 6" key="1">
    <citation type="submission" date="2013-02" db="EMBL/GenBank/DDBJ databases">
        <title>Genome sequence of Candida maltosa Xu316, a potential industrial strain for xylitol and ethanol production.</title>
        <authorList>
            <person name="Yu J."/>
            <person name="Wang Q."/>
            <person name="Geng X."/>
            <person name="Bao W."/>
            <person name="He P."/>
            <person name="Cai J."/>
        </authorList>
    </citation>
    <scope>NUCLEOTIDE SEQUENCE [LARGE SCALE GENOMIC DNA]</scope>
    <source>
        <strain evidence="6">Xu316</strain>
    </source>
</reference>
<dbReference type="FunFam" id="3.20.20.70:FF:000337">
    <property type="entry name" value="NADPH dehydrogenase"/>
    <property type="match status" value="1"/>
</dbReference>
<dbReference type="HOGENOM" id="CLU_012153_0_0_1"/>
<comment type="cofactor">
    <cofactor evidence="1">
        <name>FMN</name>
        <dbReference type="ChEBI" id="CHEBI:58210"/>
    </cofactor>
</comment>
<dbReference type="eggNOG" id="KOG0134">
    <property type="taxonomic scope" value="Eukaryota"/>
</dbReference>
<evidence type="ECO:0000256" key="3">
    <source>
        <dbReference type="ARBA" id="ARBA00022643"/>
    </source>
</evidence>
<evidence type="ECO:0000313" key="5">
    <source>
        <dbReference type="EMBL" id="EMG50855.1"/>
    </source>
</evidence>
<organism evidence="5 6">
    <name type="scientific">Candida maltosa (strain Xu316)</name>
    <name type="common">Yeast</name>
    <dbReference type="NCBI Taxonomy" id="1245528"/>
    <lineage>
        <taxon>Eukaryota</taxon>
        <taxon>Fungi</taxon>
        <taxon>Dikarya</taxon>
        <taxon>Ascomycota</taxon>
        <taxon>Saccharomycotina</taxon>
        <taxon>Pichiomycetes</taxon>
        <taxon>Debaryomycetaceae</taxon>
        <taxon>Candida/Lodderomyces clade</taxon>
        <taxon>Candida</taxon>
    </lineage>
</organism>
<dbReference type="PANTHER" id="PTHR22893:SF91">
    <property type="entry name" value="NADPH DEHYDROGENASE 2-RELATED"/>
    <property type="match status" value="1"/>
</dbReference>
<gene>
    <name evidence="5" type="ORF">G210_0418</name>
</gene>
<dbReference type="InterPro" id="IPR045247">
    <property type="entry name" value="Oye-like"/>
</dbReference>
<dbReference type="SUPFAM" id="SSF51395">
    <property type="entry name" value="FMN-linked oxidoreductases"/>
    <property type="match status" value="1"/>
</dbReference>
<dbReference type="InterPro" id="IPR013785">
    <property type="entry name" value="Aldolase_TIM"/>
</dbReference>
<dbReference type="EMBL" id="AOGT01000103">
    <property type="protein sequence ID" value="EMG50855.1"/>
    <property type="molecule type" value="Genomic_DNA"/>
</dbReference>
<dbReference type="OMA" id="FQPMKIG"/>
<proteinExistence type="inferred from homology"/>
<dbReference type="InterPro" id="IPR001155">
    <property type="entry name" value="OxRdtase_FMN_N"/>
</dbReference>
<comment type="similarity">
    <text evidence="2">Belongs to the NADH:flavin oxidoreductase/NADH oxidase family.</text>
</comment>
<protein>
    <recommendedName>
        <fullName evidence="4">NADH:flavin oxidoreductase/NADH oxidase N-terminal domain-containing protein</fullName>
    </recommendedName>
</protein>
<dbReference type="PANTHER" id="PTHR22893">
    <property type="entry name" value="NADH OXIDOREDUCTASE-RELATED"/>
    <property type="match status" value="1"/>
</dbReference>
<dbReference type="Proteomes" id="UP000011777">
    <property type="component" value="Unassembled WGS sequence"/>
</dbReference>
<dbReference type="CDD" id="cd02933">
    <property type="entry name" value="OYE_like_FMN"/>
    <property type="match status" value="1"/>
</dbReference>
<feature type="domain" description="NADH:flavin oxidoreductase/NADH oxidase N-terminal" evidence="4">
    <location>
        <begin position="7"/>
        <end position="353"/>
    </location>
</feature>
<sequence>MTTSTSNLFKPIKIGNVTVKHRVAHLPTTRTRGSADFIPTDLIKQYYTDRATTGALLITEATLLSLNQGIYANVPGIWNEKQSAAWKQIVDSVHEAGGKIALQLWALGRVGTAKLLKEHGLPLTGVSPIYEHEKAEKEAIEAGNPIQELTLDQINDLIYNQYPNAIKLADKAGFDFIELHAANGYLFEQFIHPGTNERTDKYGGKSIENRARFFFDVVDHLSTIIDPSKLAVRLSPLNEFQVPYVNPTAEEDYSYIVEGLQKRADEGKGIAFIDIVDERYNPDGSIKSQTVEFVDKIWKGPLVKGGSYTYDNENWKVINDVANADDRTLIGFGRHFIANPDLPERIKSGHALNEYDRSTFYNNSNYGYNTYPFFGQEGVEHDPEQKNVVGKALA</sequence>
<comment type="caution">
    <text evidence="5">The sequence shown here is derived from an EMBL/GenBank/DDBJ whole genome shotgun (WGS) entry which is preliminary data.</text>
</comment>
<dbReference type="GO" id="GO:0003959">
    <property type="term" value="F:NADPH dehydrogenase activity"/>
    <property type="evidence" value="ECO:0007669"/>
    <property type="project" value="TreeGrafter"/>
</dbReference>
<evidence type="ECO:0000313" key="6">
    <source>
        <dbReference type="Proteomes" id="UP000011777"/>
    </source>
</evidence>
<dbReference type="Pfam" id="PF00724">
    <property type="entry name" value="Oxidored_FMN"/>
    <property type="match status" value="1"/>
</dbReference>
<dbReference type="STRING" id="1245528.M3K6H3"/>
<dbReference type="AlphaFoldDB" id="M3K6H3"/>
<evidence type="ECO:0000256" key="2">
    <source>
        <dbReference type="ARBA" id="ARBA00005979"/>
    </source>
</evidence>
<keyword evidence="6" id="KW-1185">Reference proteome</keyword>
<evidence type="ECO:0000259" key="4">
    <source>
        <dbReference type="Pfam" id="PF00724"/>
    </source>
</evidence>
<dbReference type="GO" id="GO:0010181">
    <property type="term" value="F:FMN binding"/>
    <property type="evidence" value="ECO:0007669"/>
    <property type="project" value="InterPro"/>
</dbReference>
<dbReference type="OrthoDB" id="276546at2759"/>
<accession>M3K6H3</accession>
<keyword evidence="3" id="KW-0288">FMN</keyword>
<evidence type="ECO:0000256" key="1">
    <source>
        <dbReference type="ARBA" id="ARBA00001917"/>
    </source>
</evidence>
<dbReference type="Gene3D" id="3.20.20.70">
    <property type="entry name" value="Aldolase class I"/>
    <property type="match status" value="1"/>
</dbReference>